<feature type="domain" description="Protein kinase" evidence="1">
    <location>
        <begin position="1"/>
        <end position="90"/>
    </location>
</feature>
<name>A0A6A1YZS6_9LACO</name>
<dbReference type="GO" id="GO:0005524">
    <property type="term" value="F:ATP binding"/>
    <property type="evidence" value="ECO:0007669"/>
    <property type="project" value="InterPro"/>
</dbReference>
<accession>A0A6A1YZS6</accession>
<dbReference type="Proteomes" id="UP000430323">
    <property type="component" value="Unassembled WGS sequence"/>
</dbReference>
<dbReference type="GO" id="GO:0004672">
    <property type="term" value="F:protein kinase activity"/>
    <property type="evidence" value="ECO:0007669"/>
    <property type="project" value="InterPro"/>
</dbReference>
<dbReference type="RefSeq" id="WP_151495728.1">
    <property type="nucleotide sequence ID" value="NZ_JBBOJP010000094.1"/>
</dbReference>
<dbReference type="AlphaFoldDB" id="A0A6A1YZS6"/>
<sequence>MNREGYSFIPKYINAFWVNNSLFLEESYIPGKTLDEIIRNDLKERKQVMSNFKNILLIIHKLHKFDDYIIHDISPANIIFYNKRFPELSN</sequence>
<reference evidence="2 3" key="1">
    <citation type="submission" date="2019-09" db="EMBL/GenBank/DDBJ databases">
        <title>Investigation of probiotic properties of different lactic acid bacteria.</title>
        <authorList>
            <person name="Jaomanjaka F."/>
            <person name="Blanc P."/>
        </authorList>
    </citation>
    <scope>NUCLEOTIDE SEQUENCE [LARGE SCALE GENOMIC DNA]</scope>
    <source>
        <strain evidence="2 3">BIO6272</strain>
    </source>
</reference>
<gene>
    <name evidence="2" type="ORF">F8251_10235</name>
</gene>
<evidence type="ECO:0000259" key="1">
    <source>
        <dbReference type="PROSITE" id="PS50011"/>
    </source>
</evidence>
<dbReference type="SUPFAM" id="SSF56112">
    <property type="entry name" value="Protein kinase-like (PK-like)"/>
    <property type="match status" value="1"/>
</dbReference>
<dbReference type="PROSITE" id="PS50011">
    <property type="entry name" value="PROTEIN_KINASE_DOM"/>
    <property type="match status" value="1"/>
</dbReference>
<evidence type="ECO:0000313" key="3">
    <source>
        <dbReference type="Proteomes" id="UP000430323"/>
    </source>
</evidence>
<protein>
    <recommendedName>
        <fullName evidence="1">Protein kinase domain-containing protein</fullName>
    </recommendedName>
</protein>
<proteinExistence type="predicted"/>
<organism evidence="2 3">
    <name type="scientific">Lactobacillus crispatus</name>
    <dbReference type="NCBI Taxonomy" id="47770"/>
    <lineage>
        <taxon>Bacteria</taxon>
        <taxon>Bacillati</taxon>
        <taxon>Bacillota</taxon>
        <taxon>Bacilli</taxon>
        <taxon>Lactobacillales</taxon>
        <taxon>Lactobacillaceae</taxon>
        <taxon>Lactobacillus</taxon>
    </lineage>
</organism>
<comment type="caution">
    <text evidence="2">The sequence shown here is derived from an EMBL/GenBank/DDBJ whole genome shotgun (WGS) entry which is preliminary data.</text>
</comment>
<dbReference type="InterPro" id="IPR011009">
    <property type="entry name" value="Kinase-like_dom_sf"/>
</dbReference>
<dbReference type="EMBL" id="WBOB01000100">
    <property type="protein sequence ID" value="KAB1967608.1"/>
    <property type="molecule type" value="Genomic_DNA"/>
</dbReference>
<evidence type="ECO:0000313" key="2">
    <source>
        <dbReference type="EMBL" id="KAB1967608.1"/>
    </source>
</evidence>
<dbReference type="InterPro" id="IPR000719">
    <property type="entry name" value="Prot_kinase_dom"/>
</dbReference>
<dbReference type="Gene3D" id="1.10.510.10">
    <property type="entry name" value="Transferase(Phosphotransferase) domain 1"/>
    <property type="match status" value="1"/>
</dbReference>